<gene>
    <name evidence="1" type="ORF">SAMN05216326_11118</name>
</gene>
<proteinExistence type="predicted"/>
<reference evidence="2" key="1">
    <citation type="submission" date="2016-10" db="EMBL/GenBank/DDBJ databases">
        <authorList>
            <person name="Varghese N."/>
            <person name="Submissions S."/>
        </authorList>
    </citation>
    <scope>NUCLEOTIDE SEQUENCE [LARGE SCALE GENOMIC DNA]</scope>
    <source>
        <strain evidence="2">Nm71</strain>
    </source>
</reference>
<dbReference type="EMBL" id="FOIA01000011">
    <property type="protein sequence ID" value="SET07114.1"/>
    <property type="molecule type" value="Genomic_DNA"/>
</dbReference>
<dbReference type="RefSeq" id="WP_218142943.1">
    <property type="nucleotide sequence ID" value="NZ_FOIA01000011.1"/>
</dbReference>
<sequence length="468" mass="52636">MAEQPSSELFFNDACSDCGYRQVRLPEPLPVVGDDFDWLVRDYDGFRLFMLEELAARFPERRRWTPADMEVVIVETLSVVLDQLSDMLDRVQAEAFLETAQRPDSVRRLLAMIGYDAVSQAAAEAKIPDADGAAGEGEAARRIRLRAFHLSLQRYLSDYQDVVDELTPAQQSGLQAFIDNPLSATAAALDAVQQFLDNAPDFVQRARNETLHSFWTLYPHEMEKARTLGPRSIYMQKRMVTEDDYAERLEDHPLVLRAHAYNSWTGSWNTVYAAVVISENMMLDSPLTVAAVGGADSFQLLQASVDQFNRRYELDDVDWAAEPTPRVILRPYLDAYRMAAQEVFLQDAQFIGINITLSVRVAENYFQSEIRHDINFSLSTELGGFFAPGRLAFGEDVHAGDIIETIMSLDGVDAVCLNRFKRVGRRYPNQADSGRIRLEGLEIATCNNDAQQPALGILRVILHGGQRG</sequence>
<dbReference type="Proteomes" id="UP000199345">
    <property type="component" value="Unassembled WGS sequence"/>
</dbReference>
<evidence type="ECO:0000313" key="2">
    <source>
        <dbReference type="Proteomes" id="UP000199345"/>
    </source>
</evidence>
<dbReference type="AlphaFoldDB" id="A0A1I0BLE2"/>
<evidence type="ECO:0000313" key="1">
    <source>
        <dbReference type="EMBL" id="SET07114.1"/>
    </source>
</evidence>
<keyword evidence="2" id="KW-1185">Reference proteome</keyword>
<protein>
    <submittedName>
        <fullName evidence="1">Uncharacterized protein</fullName>
    </submittedName>
</protein>
<name>A0A1I0BLE2_9PROT</name>
<accession>A0A1I0BLE2</accession>
<organism evidence="1 2">
    <name type="scientific">Nitrosomonas marina</name>
    <dbReference type="NCBI Taxonomy" id="917"/>
    <lineage>
        <taxon>Bacteria</taxon>
        <taxon>Pseudomonadati</taxon>
        <taxon>Pseudomonadota</taxon>
        <taxon>Betaproteobacteria</taxon>
        <taxon>Nitrosomonadales</taxon>
        <taxon>Nitrosomonadaceae</taxon>
        <taxon>Nitrosomonas</taxon>
    </lineage>
</organism>